<dbReference type="Pfam" id="PF12776">
    <property type="entry name" value="Myb_DNA-bind_3"/>
    <property type="match status" value="1"/>
</dbReference>
<keyword evidence="3" id="KW-1185">Reference proteome</keyword>
<proteinExistence type="predicted"/>
<gene>
    <name evidence="2" type="ORF">PVK06_020104</name>
</gene>
<evidence type="ECO:0000313" key="2">
    <source>
        <dbReference type="EMBL" id="KAK5825290.1"/>
    </source>
</evidence>
<evidence type="ECO:0000259" key="1">
    <source>
        <dbReference type="Pfam" id="PF12776"/>
    </source>
</evidence>
<sequence>MEHVSVLEAKEGTISFASASPGHQQAVTVYRSDDVYDLMSTSEVEVSGEKVKAMWDKRLTEIFCDICIKEILKGNRPGTHFTKDGWLKIMTNFEKEAGKVFSQKQLKNKWDALKKEWKAWKKLKGEDTVLGWNPIKRTVDAPDDWWESRLKVVPEAQKFRTSGIDPEFEGKLD</sequence>
<comment type="caution">
    <text evidence="2">The sequence shown here is derived from an EMBL/GenBank/DDBJ whole genome shotgun (WGS) entry which is preliminary data.</text>
</comment>
<dbReference type="PANTHER" id="PTHR31704">
    <property type="entry name" value="MYB/SANT-LIKE DNA-BINDING DOMAIN PROTEIN-RELATED"/>
    <property type="match status" value="1"/>
</dbReference>
<name>A0ABR0PLJ5_GOSAR</name>
<feature type="domain" description="Myb/SANT-like" evidence="1">
    <location>
        <begin position="55"/>
        <end position="147"/>
    </location>
</feature>
<protein>
    <recommendedName>
        <fullName evidence="1">Myb/SANT-like domain-containing protein</fullName>
    </recommendedName>
</protein>
<dbReference type="PANTHER" id="PTHR31704:SF37">
    <property type="entry name" value="HEAT SHOCK PROTEIN"/>
    <property type="match status" value="1"/>
</dbReference>
<evidence type="ECO:0000313" key="3">
    <source>
        <dbReference type="Proteomes" id="UP001358586"/>
    </source>
</evidence>
<reference evidence="2 3" key="1">
    <citation type="submission" date="2023-03" db="EMBL/GenBank/DDBJ databases">
        <title>WGS of Gossypium arboreum.</title>
        <authorList>
            <person name="Yu D."/>
        </authorList>
    </citation>
    <scope>NUCLEOTIDE SEQUENCE [LARGE SCALE GENOMIC DNA]</scope>
    <source>
        <tissue evidence="2">Leaf</tissue>
    </source>
</reference>
<organism evidence="2 3">
    <name type="scientific">Gossypium arboreum</name>
    <name type="common">Tree cotton</name>
    <name type="synonym">Gossypium nanking</name>
    <dbReference type="NCBI Taxonomy" id="29729"/>
    <lineage>
        <taxon>Eukaryota</taxon>
        <taxon>Viridiplantae</taxon>
        <taxon>Streptophyta</taxon>
        <taxon>Embryophyta</taxon>
        <taxon>Tracheophyta</taxon>
        <taxon>Spermatophyta</taxon>
        <taxon>Magnoliopsida</taxon>
        <taxon>eudicotyledons</taxon>
        <taxon>Gunneridae</taxon>
        <taxon>Pentapetalae</taxon>
        <taxon>rosids</taxon>
        <taxon>malvids</taxon>
        <taxon>Malvales</taxon>
        <taxon>Malvaceae</taxon>
        <taxon>Malvoideae</taxon>
        <taxon>Gossypium</taxon>
    </lineage>
</organism>
<dbReference type="Proteomes" id="UP001358586">
    <property type="component" value="Chromosome 6"/>
</dbReference>
<dbReference type="InterPro" id="IPR024752">
    <property type="entry name" value="Myb/SANT-like_dom"/>
</dbReference>
<accession>A0ABR0PLJ5</accession>
<dbReference type="EMBL" id="JARKNE010000006">
    <property type="protein sequence ID" value="KAK5825290.1"/>
    <property type="molecule type" value="Genomic_DNA"/>
</dbReference>